<dbReference type="EMBL" id="CM055104">
    <property type="protein sequence ID" value="KAJ7534190.1"/>
    <property type="molecule type" value="Genomic_DNA"/>
</dbReference>
<evidence type="ECO:0000313" key="1">
    <source>
        <dbReference type="EMBL" id="KAJ7534190.1"/>
    </source>
</evidence>
<keyword evidence="2" id="KW-1185">Reference proteome</keyword>
<accession>A0ACC2BWN8</accession>
<reference evidence="2" key="1">
    <citation type="journal article" date="2024" name="Proc. Natl. Acad. Sci. U.S.A.">
        <title>Extraordinary preservation of gene collinearity over three hundred million years revealed in homosporous lycophytes.</title>
        <authorList>
            <person name="Li C."/>
            <person name="Wickell D."/>
            <person name="Kuo L.Y."/>
            <person name="Chen X."/>
            <person name="Nie B."/>
            <person name="Liao X."/>
            <person name="Peng D."/>
            <person name="Ji J."/>
            <person name="Jenkins J."/>
            <person name="Williams M."/>
            <person name="Shu S."/>
            <person name="Plott C."/>
            <person name="Barry K."/>
            <person name="Rajasekar S."/>
            <person name="Grimwood J."/>
            <person name="Han X."/>
            <person name="Sun S."/>
            <person name="Hou Z."/>
            <person name="He W."/>
            <person name="Dai G."/>
            <person name="Sun C."/>
            <person name="Schmutz J."/>
            <person name="Leebens-Mack J.H."/>
            <person name="Li F.W."/>
            <person name="Wang L."/>
        </authorList>
    </citation>
    <scope>NUCLEOTIDE SEQUENCE [LARGE SCALE GENOMIC DNA]</scope>
    <source>
        <strain evidence="2">cv. PW_Plant_1</strain>
    </source>
</reference>
<name>A0ACC2BWN8_DIPCM</name>
<evidence type="ECO:0000313" key="2">
    <source>
        <dbReference type="Proteomes" id="UP001162992"/>
    </source>
</evidence>
<gene>
    <name evidence="1" type="ORF">O6H91_13G083200</name>
</gene>
<sequence>MGCASSKHLQIQAQEVGWDAPLKRSPLHNFSRSFSLPLRPLKSPERSPFHVVALTSSTYGALKMETREHAAGEVTVSSRGKPELQHEKNSDPSITSRESQQLTKVKVRSAMEALEPSEVADVINVWELMEDLEEEQCSAVKERSREKNTKVYGRSFSSSQAQKIRKLNENSYQMVDFSGEMPSEKVYSAKAINADKERLKSRDGSASLFSHNRNIKGLFYGASLFTGTELDSQKGIPEENACEVAEVSASPDDQSKIDAGGGYSTPNRYNANDTESLRFDPEILNSVEKAVLSQMTGDDWCYIKSDGEVDVFSETESSVVAKCLFPEPEDEHLSAGGASNKKNKIPMALEVFNKALTNKKFSSSKVSAIEVEEKKLNLNGLEKFEIRCPPGGEERVVLYFTSLRGIRKTYEDYNNMRMTLQGFNIKIDERDVSMHSGFRKELKDLLEKPLPVPRLFIKGRYIGGVEELLQLNEDGLLAKLLDGLPRETSGKTCEGCGGVRFIPCPTCSGSCKIISDTNEVVRCPDCNENGLLRCPICF</sequence>
<dbReference type="Proteomes" id="UP001162992">
    <property type="component" value="Chromosome 13"/>
</dbReference>
<comment type="caution">
    <text evidence="1">The sequence shown here is derived from an EMBL/GenBank/DDBJ whole genome shotgun (WGS) entry which is preliminary data.</text>
</comment>
<protein>
    <submittedName>
        <fullName evidence="1">Uncharacterized protein</fullName>
    </submittedName>
</protein>
<proteinExistence type="predicted"/>
<organism evidence="1 2">
    <name type="scientific">Diphasiastrum complanatum</name>
    <name type="common">Issler's clubmoss</name>
    <name type="synonym">Lycopodium complanatum</name>
    <dbReference type="NCBI Taxonomy" id="34168"/>
    <lineage>
        <taxon>Eukaryota</taxon>
        <taxon>Viridiplantae</taxon>
        <taxon>Streptophyta</taxon>
        <taxon>Embryophyta</taxon>
        <taxon>Tracheophyta</taxon>
        <taxon>Lycopodiopsida</taxon>
        <taxon>Lycopodiales</taxon>
        <taxon>Lycopodiaceae</taxon>
        <taxon>Lycopodioideae</taxon>
        <taxon>Diphasiastrum</taxon>
    </lineage>
</organism>